<feature type="compositionally biased region" description="Basic and acidic residues" evidence="1">
    <location>
        <begin position="24"/>
        <end position="38"/>
    </location>
</feature>
<sequence>MAALIAVGIGLGAEKLGRKISEKRLEKKEKKSAAEREAIYGTAESSTAGAVQNRRESRSERKSRKSEEARHEQEQVSRRRSVSEERVSDEEPPPRYEDVVRQDARRV</sequence>
<dbReference type="GeneID" id="63854668"/>
<gene>
    <name evidence="2" type="ORF">K460DRAFT_410797</name>
</gene>
<comment type="caution">
    <text evidence="2">The sequence shown here is derived from an EMBL/GenBank/DDBJ whole genome shotgun (WGS) entry which is preliminary data.</text>
</comment>
<reference evidence="2" key="1">
    <citation type="submission" date="2020-01" db="EMBL/GenBank/DDBJ databases">
        <authorList>
            <consortium name="DOE Joint Genome Institute"/>
            <person name="Haridas S."/>
            <person name="Albert R."/>
            <person name="Binder M."/>
            <person name="Bloem J."/>
            <person name="Labutti K."/>
            <person name="Salamov A."/>
            <person name="Andreopoulos B."/>
            <person name="Baker S.E."/>
            <person name="Barry K."/>
            <person name="Bills G."/>
            <person name="Bluhm B.H."/>
            <person name="Cannon C."/>
            <person name="Castanera R."/>
            <person name="Culley D.E."/>
            <person name="Daum C."/>
            <person name="Ezra D."/>
            <person name="Gonzalez J.B."/>
            <person name="Henrissat B."/>
            <person name="Kuo A."/>
            <person name="Liang C."/>
            <person name="Lipzen A."/>
            <person name="Lutzoni F."/>
            <person name="Magnuson J."/>
            <person name="Mondo S."/>
            <person name="Nolan M."/>
            <person name="Ohm R."/>
            <person name="Pangilinan J."/>
            <person name="Park H.-J."/>
            <person name="Ramirez L."/>
            <person name="Alfaro M."/>
            <person name="Sun H."/>
            <person name="Tritt A."/>
            <person name="Yoshinaga Y."/>
            <person name="Zwiers L.-H."/>
            <person name="Turgeon B.G."/>
            <person name="Goodwin S.B."/>
            <person name="Spatafora J.W."/>
            <person name="Crous P.W."/>
            <person name="Grigoriev I.V."/>
        </authorList>
    </citation>
    <scope>NUCLEOTIDE SEQUENCE</scope>
    <source>
        <strain evidence="2">CBS 394.84</strain>
    </source>
</reference>
<evidence type="ECO:0000313" key="3">
    <source>
        <dbReference type="Proteomes" id="UP000800039"/>
    </source>
</evidence>
<dbReference type="RefSeq" id="XP_040782760.1">
    <property type="nucleotide sequence ID" value="XM_040937418.1"/>
</dbReference>
<organism evidence="2 3">
    <name type="scientific">Cucurbitaria berberidis CBS 394.84</name>
    <dbReference type="NCBI Taxonomy" id="1168544"/>
    <lineage>
        <taxon>Eukaryota</taxon>
        <taxon>Fungi</taxon>
        <taxon>Dikarya</taxon>
        <taxon>Ascomycota</taxon>
        <taxon>Pezizomycotina</taxon>
        <taxon>Dothideomycetes</taxon>
        <taxon>Pleosporomycetidae</taxon>
        <taxon>Pleosporales</taxon>
        <taxon>Pleosporineae</taxon>
        <taxon>Cucurbitariaceae</taxon>
        <taxon>Cucurbitaria</taxon>
    </lineage>
</organism>
<dbReference type="AlphaFoldDB" id="A0A9P4G6Z9"/>
<evidence type="ECO:0000313" key="2">
    <source>
        <dbReference type="EMBL" id="KAF1840197.1"/>
    </source>
</evidence>
<proteinExistence type="predicted"/>
<feature type="compositionally biased region" description="Basic and acidic residues" evidence="1">
    <location>
        <begin position="92"/>
        <end position="107"/>
    </location>
</feature>
<evidence type="ECO:0000256" key="1">
    <source>
        <dbReference type="SAM" id="MobiDB-lite"/>
    </source>
</evidence>
<feature type="region of interest" description="Disordered" evidence="1">
    <location>
        <begin position="24"/>
        <end position="107"/>
    </location>
</feature>
<keyword evidence="3" id="KW-1185">Reference proteome</keyword>
<dbReference type="EMBL" id="ML976620">
    <property type="protein sequence ID" value="KAF1840197.1"/>
    <property type="molecule type" value="Genomic_DNA"/>
</dbReference>
<protein>
    <submittedName>
        <fullName evidence="2">Uncharacterized protein</fullName>
    </submittedName>
</protein>
<name>A0A9P4G6Z9_9PLEO</name>
<feature type="compositionally biased region" description="Basic and acidic residues" evidence="1">
    <location>
        <begin position="53"/>
        <end position="86"/>
    </location>
</feature>
<accession>A0A9P4G6Z9</accession>
<dbReference type="Proteomes" id="UP000800039">
    <property type="component" value="Unassembled WGS sequence"/>
</dbReference>